<feature type="transmembrane region" description="Helical" evidence="1">
    <location>
        <begin position="108"/>
        <end position="133"/>
    </location>
</feature>
<feature type="transmembrane region" description="Helical" evidence="1">
    <location>
        <begin position="6"/>
        <end position="31"/>
    </location>
</feature>
<dbReference type="PANTHER" id="PTHR35342:SF1">
    <property type="entry name" value="BLR4373 PROTEIN"/>
    <property type="match status" value="1"/>
</dbReference>
<evidence type="ECO:0000256" key="1">
    <source>
        <dbReference type="SAM" id="Phobius"/>
    </source>
</evidence>
<name>A0A382FVK9_9ZZZZ</name>
<dbReference type="PANTHER" id="PTHR35342">
    <property type="entry name" value="TRICARBOXYLIC TRANSPORT PROTEIN"/>
    <property type="match status" value="1"/>
</dbReference>
<accession>A0A382FVK9</accession>
<keyword evidence="1" id="KW-1133">Transmembrane helix</keyword>
<keyword evidence="1" id="KW-0472">Membrane</keyword>
<evidence type="ECO:0000313" key="3">
    <source>
        <dbReference type="EMBL" id="SVB66595.1"/>
    </source>
</evidence>
<reference evidence="3" key="1">
    <citation type="submission" date="2018-05" db="EMBL/GenBank/DDBJ databases">
        <authorList>
            <person name="Lanie J.A."/>
            <person name="Ng W.-L."/>
            <person name="Kazmierczak K.M."/>
            <person name="Andrzejewski T.M."/>
            <person name="Davidsen T.M."/>
            <person name="Wayne K.J."/>
            <person name="Tettelin H."/>
            <person name="Glass J.I."/>
            <person name="Rusch D."/>
            <person name="Podicherti R."/>
            <person name="Tsui H.-C.T."/>
            <person name="Winkler M.E."/>
        </authorList>
    </citation>
    <scope>NUCLEOTIDE SEQUENCE</scope>
</reference>
<proteinExistence type="predicted"/>
<protein>
    <recommendedName>
        <fullName evidence="2">DUF112 domain-containing protein</fullName>
    </recommendedName>
</protein>
<dbReference type="EMBL" id="UINC01051897">
    <property type="protein sequence ID" value="SVB66595.1"/>
    <property type="molecule type" value="Genomic_DNA"/>
</dbReference>
<gene>
    <name evidence="3" type="ORF">METZ01_LOCUS219449</name>
</gene>
<evidence type="ECO:0000259" key="2">
    <source>
        <dbReference type="Pfam" id="PF01970"/>
    </source>
</evidence>
<dbReference type="Pfam" id="PF01970">
    <property type="entry name" value="TctA"/>
    <property type="match status" value="1"/>
</dbReference>
<dbReference type="InterPro" id="IPR002823">
    <property type="entry name" value="DUF112_TM"/>
</dbReference>
<keyword evidence="1" id="KW-0812">Transmembrane</keyword>
<feature type="transmembrane region" description="Helical" evidence="1">
    <location>
        <begin position="43"/>
        <end position="68"/>
    </location>
</feature>
<dbReference type="AlphaFoldDB" id="A0A382FVK9"/>
<organism evidence="3">
    <name type="scientific">marine metagenome</name>
    <dbReference type="NCBI Taxonomy" id="408172"/>
    <lineage>
        <taxon>unclassified sequences</taxon>
        <taxon>metagenomes</taxon>
        <taxon>ecological metagenomes</taxon>
    </lineage>
</organism>
<sequence>MIEGMLGGLALAFSWPAVGYLGLGVFLGMWIGAVPGLGGAVGLALMLPFTFSMDPVPAFALLLGMYAVTSTSDSIPSIMLGIPGTVASQATILDGYPLAKKGQAARAFGATYTVSAFGGVLGALLLAFSLPVIL</sequence>
<feature type="domain" description="DUF112" evidence="2">
    <location>
        <begin position="20"/>
        <end position="133"/>
    </location>
</feature>
<feature type="non-terminal residue" evidence="3">
    <location>
        <position position="134"/>
    </location>
</feature>